<dbReference type="Gene3D" id="3.40.50.620">
    <property type="entry name" value="HUPs"/>
    <property type="match status" value="1"/>
</dbReference>
<dbReference type="PIRSF" id="PIRSF001589">
    <property type="entry name" value="Asn_synthetase_glu-h"/>
    <property type="match status" value="1"/>
</dbReference>
<evidence type="ECO:0000256" key="7">
    <source>
        <dbReference type="ARBA" id="ARBA00022888"/>
    </source>
</evidence>
<dbReference type="InterPro" id="IPR001962">
    <property type="entry name" value="Asn_synthase"/>
</dbReference>
<keyword evidence="3" id="KW-0436">Ligase</keyword>
<feature type="domain" description="Glutamine amidotransferase type-2" evidence="14">
    <location>
        <begin position="2"/>
        <end position="181"/>
    </location>
</feature>
<dbReference type="CDD" id="cd00712">
    <property type="entry name" value="AsnB"/>
    <property type="match status" value="1"/>
</dbReference>
<evidence type="ECO:0000256" key="4">
    <source>
        <dbReference type="ARBA" id="ARBA00022605"/>
    </source>
</evidence>
<dbReference type="OrthoDB" id="9763290at2"/>
<dbReference type="InterPro" id="IPR006426">
    <property type="entry name" value="Asn_synth_AEB"/>
</dbReference>
<evidence type="ECO:0000256" key="3">
    <source>
        <dbReference type="ARBA" id="ARBA00022598"/>
    </source>
</evidence>
<dbReference type="CDD" id="cd01991">
    <property type="entry name" value="Asn_synthase_B_C"/>
    <property type="match status" value="1"/>
</dbReference>
<evidence type="ECO:0000313" key="15">
    <source>
        <dbReference type="EMBL" id="SDY99293.1"/>
    </source>
</evidence>
<dbReference type="AlphaFoldDB" id="A0A1H3PEC0"/>
<name>A0A1H3PEC0_9ACTN</name>
<feature type="site" description="Important for beta-aspartyl-AMP intermediate formation" evidence="13">
    <location>
        <position position="336"/>
    </location>
</feature>
<dbReference type="Pfam" id="PF00733">
    <property type="entry name" value="Asn_synthase"/>
    <property type="match status" value="1"/>
</dbReference>
<evidence type="ECO:0000256" key="1">
    <source>
        <dbReference type="ARBA" id="ARBA00005752"/>
    </source>
</evidence>
<evidence type="ECO:0000256" key="9">
    <source>
        <dbReference type="ARBA" id="ARBA00029440"/>
    </source>
</evidence>
<dbReference type="PROSITE" id="PS51278">
    <property type="entry name" value="GATASE_TYPE_2"/>
    <property type="match status" value="1"/>
</dbReference>
<evidence type="ECO:0000259" key="14">
    <source>
        <dbReference type="PROSITE" id="PS51278"/>
    </source>
</evidence>
<dbReference type="RefSeq" id="WP_091556644.1">
    <property type="nucleotide sequence ID" value="NZ_FNPH01000004.1"/>
</dbReference>
<dbReference type="GO" id="GO:0004066">
    <property type="term" value="F:asparagine synthase (glutamine-hydrolyzing) activity"/>
    <property type="evidence" value="ECO:0007669"/>
    <property type="project" value="UniProtKB-EC"/>
</dbReference>
<dbReference type="Proteomes" id="UP000242415">
    <property type="component" value="Unassembled WGS sequence"/>
</dbReference>
<dbReference type="PANTHER" id="PTHR11772:SF2">
    <property type="entry name" value="ASPARAGINE SYNTHETASE [GLUTAMINE-HYDROLYZING]"/>
    <property type="match status" value="1"/>
</dbReference>
<dbReference type="EMBL" id="FNPH01000004">
    <property type="protein sequence ID" value="SDY99293.1"/>
    <property type="molecule type" value="Genomic_DNA"/>
</dbReference>
<organism evidence="15 16">
    <name type="scientific">Micromonospora pattaloongensis</name>
    <dbReference type="NCBI Taxonomy" id="405436"/>
    <lineage>
        <taxon>Bacteria</taxon>
        <taxon>Bacillati</taxon>
        <taxon>Actinomycetota</taxon>
        <taxon>Actinomycetes</taxon>
        <taxon>Micromonosporales</taxon>
        <taxon>Micromonosporaceae</taxon>
        <taxon>Micromonospora</taxon>
    </lineage>
</organism>
<dbReference type="EC" id="6.3.5.4" evidence="2"/>
<evidence type="ECO:0000256" key="6">
    <source>
        <dbReference type="ARBA" id="ARBA00022840"/>
    </source>
</evidence>
<dbReference type="GO" id="GO:0006529">
    <property type="term" value="P:asparagine biosynthetic process"/>
    <property type="evidence" value="ECO:0007669"/>
    <property type="project" value="UniProtKB-KW"/>
</dbReference>
<gene>
    <name evidence="15" type="ORF">SAMN05444365_104473</name>
</gene>
<dbReference type="InterPro" id="IPR017932">
    <property type="entry name" value="GATase_2_dom"/>
</dbReference>
<feature type="binding site" evidence="12">
    <location>
        <position position="259"/>
    </location>
    <ligand>
        <name>ATP</name>
        <dbReference type="ChEBI" id="CHEBI:30616"/>
    </ligand>
</feature>
<dbReference type="GO" id="GO:0005524">
    <property type="term" value="F:ATP binding"/>
    <property type="evidence" value="ECO:0007669"/>
    <property type="project" value="UniProtKB-KW"/>
</dbReference>
<evidence type="ECO:0000256" key="10">
    <source>
        <dbReference type="ARBA" id="ARBA00048741"/>
    </source>
</evidence>
<proteinExistence type="inferred from homology"/>
<evidence type="ECO:0000256" key="11">
    <source>
        <dbReference type="PIRSR" id="PIRSR001589-1"/>
    </source>
</evidence>
<evidence type="ECO:0000256" key="8">
    <source>
        <dbReference type="ARBA" id="ARBA00022962"/>
    </source>
</evidence>
<accession>A0A1H3PEC0</accession>
<keyword evidence="8 11" id="KW-0315">Glutamine amidotransferase</keyword>
<keyword evidence="7 11" id="KW-0061">Asparagine biosynthesis</keyword>
<dbReference type="InterPro" id="IPR050795">
    <property type="entry name" value="Asn_Synthetase"/>
</dbReference>
<keyword evidence="16" id="KW-1185">Reference proteome</keyword>
<dbReference type="SUPFAM" id="SSF56235">
    <property type="entry name" value="N-terminal nucleophile aminohydrolases (Ntn hydrolases)"/>
    <property type="match status" value="1"/>
</dbReference>
<protein>
    <recommendedName>
        <fullName evidence="2">asparagine synthase (glutamine-hydrolyzing)</fullName>
        <ecNumber evidence="2">6.3.5.4</ecNumber>
    </recommendedName>
</protein>
<evidence type="ECO:0000256" key="12">
    <source>
        <dbReference type="PIRSR" id="PIRSR001589-2"/>
    </source>
</evidence>
<dbReference type="InterPro" id="IPR029055">
    <property type="entry name" value="Ntn_hydrolases_N"/>
</dbReference>
<feature type="active site" description="For GATase activity" evidence="11">
    <location>
        <position position="2"/>
    </location>
</feature>
<dbReference type="PANTHER" id="PTHR11772">
    <property type="entry name" value="ASPARAGINE SYNTHETASE"/>
    <property type="match status" value="1"/>
</dbReference>
<dbReference type="InterPro" id="IPR014729">
    <property type="entry name" value="Rossmann-like_a/b/a_fold"/>
</dbReference>
<comment type="pathway">
    <text evidence="9">Amino-acid biosynthesis.</text>
</comment>
<keyword evidence="6 12" id="KW-0067">ATP-binding</keyword>
<dbReference type="GO" id="GO:0005829">
    <property type="term" value="C:cytosol"/>
    <property type="evidence" value="ECO:0007669"/>
    <property type="project" value="TreeGrafter"/>
</dbReference>
<evidence type="ECO:0000256" key="5">
    <source>
        <dbReference type="ARBA" id="ARBA00022741"/>
    </source>
</evidence>
<dbReference type="Gene3D" id="3.60.20.10">
    <property type="entry name" value="Glutamine Phosphoribosylpyrophosphate, subunit 1, domain 1"/>
    <property type="match status" value="1"/>
</dbReference>
<evidence type="ECO:0000256" key="2">
    <source>
        <dbReference type="ARBA" id="ARBA00012737"/>
    </source>
</evidence>
<evidence type="ECO:0000313" key="16">
    <source>
        <dbReference type="Proteomes" id="UP000242415"/>
    </source>
</evidence>
<evidence type="ECO:0000256" key="13">
    <source>
        <dbReference type="PIRSR" id="PIRSR001589-3"/>
    </source>
</evidence>
<dbReference type="STRING" id="405436.SAMN05444365_104473"/>
<comment type="similarity">
    <text evidence="1">Belongs to the asparagine synthetase family.</text>
</comment>
<reference evidence="16" key="1">
    <citation type="submission" date="2016-10" db="EMBL/GenBank/DDBJ databases">
        <authorList>
            <person name="Varghese N."/>
            <person name="Submissions S."/>
        </authorList>
    </citation>
    <scope>NUCLEOTIDE SEQUENCE [LARGE SCALE GENOMIC DNA]</scope>
    <source>
        <strain evidence="16">DSM 45245</strain>
    </source>
</reference>
<keyword evidence="4 11" id="KW-0028">Amino-acid biosynthesis</keyword>
<feature type="binding site" evidence="12">
    <location>
        <position position="95"/>
    </location>
    <ligand>
        <name>L-glutamine</name>
        <dbReference type="ChEBI" id="CHEBI:58359"/>
    </ligand>
</feature>
<keyword evidence="5 12" id="KW-0547">Nucleotide-binding</keyword>
<comment type="catalytic activity">
    <reaction evidence="10">
        <text>L-aspartate + L-glutamine + ATP + H2O = L-asparagine + L-glutamate + AMP + diphosphate + H(+)</text>
        <dbReference type="Rhea" id="RHEA:12228"/>
        <dbReference type="ChEBI" id="CHEBI:15377"/>
        <dbReference type="ChEBI" id="CHEBI:15378"/>
        <dbReference type="ChEBI" id="CHEBI:29985"/>
        <dbReference type="ChEBI" id="CHEBI:29991"/>
        <dbReference type="ChEBI" id="CHEBI:30616"/>
        <dbReference type="ChEBI" id="CHEBI:33019"/>
        <dbReference type="ChEBI" id="CHEBI:58048"/>
        <dbReference type="ChEBI" id="CHEBI:58359"/>
        <dbReference type="ChEBI" id="CHEBI:456215"/>
        <dbReference type="EC" id="6.3.5.4"/>
    </reaction>
</comment>
<dbReference type="Pfam" id="PF13537">
    <property type="entry name" value="GATase_7"/>
    <property type="match status" value="1"/>
</dbReference>
<sequence>MCGIALVVGARADAAIFARMLARLAPRGDVEESVLEHGLLAGTQRLRIVDRERAVQPWLSPDGRWLLCYNGEVFNHAELRADMVAVGRRMRSVSDTEIVMEAFLRWGMDAVKRLRGEFAFAIVERPTGRVYLARDPLGVKPLYWAYRDGCLHVASEVKALVPVGARINEVGPGQHGWAEPEAEPRLTPYLDLLRIGADQTPIDDPDEAVKLVRSTLHDSIRVRVDTDLTVGVVLSGGLDSSVTLLHVHQLHPECVAFTVGTPQSEDLAYARRLTADLGVPHEVIELRPGDIGLAEIRTAIRMAELTEYGDIINAVVSVPLFRRVHELGVKVVLTGDGSDELFGGYRMYDDAGADRARRLFLHKISNLCRTELQRVDRTSMGHGVEARVPFLDPALVELAMRMPLALKVRDGQEKWIVREAFADLLPDYIRQRPKSPMSYSTGLHDRARLYKPLFARLHRSFGYDLLEPVRRDFDSVLTACGNDLDSAIAENRRRQDYTPLEHAHDLVGAARWNLVAGLRRLTGRRSRTHPEQ</sequence>
<dbReference type="SUPFAM" id="SSF52402">
    <property type="entry name" value="Adenine nucleotide alpha hydrolases-like"/>
    <property type="match status" value="1"/>
</dbReference>
<dbReference type="InterPro" id="IPR033738">
    <property type="entry name" value="AsnB_N"/>
</dbReference>